<protein>
    <submittedName>
        <fullName evidence="2">Uncharacterized protein</fullName>
    </submittedName>
</protein>
<sequence>MLAGCLSGDDNDDLNGTDENGAEENDDTEDGPADEPGYANWLPAENDWLYVAYVNFDVPEAGEQDEISLDPAEDVDDPLVTFPLEVGSSTVGLFSLGLAAADLLPVLDPDEEFESEASSLLVVNGTIVVEGTFDTDELHDRLTREAEPFAATYEQTSALHGYDRYEPVEVPDGLEDAPVVALDEDTMVVGSDADRLEQVAATGAGDRQSAAEADDTVAWLVEQTGDGDVVFGHIGPVPETEFDLADSVGDEPPFHPAESEDVMAAATFDPETDQLDARFALTADDLAEVTRETVENEFGMMGSDVSVDIEDDRLTSSATYDAADISVGTDNERQDLSREEAEALVPEDALEFRYEPPLDDEPFGEFWVEIVEETAAAAIRVEADSGGYNEVGPQEGTVNPGTGVPVQIDPDGDGVTVFAVDETDAIGELTSKQVPTGDLTSEEVAQAVPEDSFSFAYEPPEVGDLGSLHIEVVADTDADVLVAQPREAPGSFSDSAGSLDANEPVAAGTTLQVPVDPDGDDVVVFATVGEATGEVTRWEGP</sequence>
<dbReference type="AlphaFoldDB" id="A0A4D6HRW2"/>
<name>A0A4D6HRW2_9EURY</name>
<keyword evidence="2" id="KW-0614">Plasmid</keyword>
<feature type="region of interest" description="Disordered" evidence="1">
    <location>
        <begin position="1"/>
        <end position="40"/>
    </location>
</feature>
<accession>A0A4D6HRW2</accession>
<dbReference type="Proteomes" id="UP000296822">
    <property type="component" value="Plasmid unnamed1"/>
</dbReference>
<reference evidence="2 3" key="1">
    <citation type="journal article" date="2019" name="Nat. Commun.">
        <title>A new type of DNA phosphorothioation-based antiviral system in archaea.</title>
        <authorList>
            <person name="Xiong L."/>
            <person name="Liu S."/>
            <person name="Chen S."/>
            <person name="Xiao Y."/>
            <person name="Zhu B."/>
            <person name="Gao Y."/>
            <person name="Zhang Y."/>
            <person name="Chen B."/>
            <person name="Luo J."/>
            <person name="Deng Z."/>
            <person name="Chen X."/>
            <person name="Wang L."/>
            <person name="Chen S."/>
        </authorList>
    </citation>
    <scope>NUCLEOTIDE SEQUENCE [LARGE SCALE GENOMIC DNA]</scope>
    <source>
        <strain evidence="2 3">JCM 10635</strain>
        <plasmid evidence="2 3">unnamed1</plasmid>
    </source>
</reference>
<proteinExistence type="predicted"/>
<geneLocation type="plasmid" evidence="2">
    <name>unnamed1</name>
</geneLocation>
<dbReference type="KEGG" id="nbg:DV706_18460"/>
<evidence type="ECO:0000313" key="2">
    <source>
        <dbReference type="EMBL" id="QCC56490.1"/>
    </source>
</evidence>
<gene>
    <name evidence="2" type="ORF">DV706_18460</name>
</gene>
<organism evidence="2 3">
    <name type="scientific">Natronorubrum bangense</name>
    <dbReference type="NCBI Taxonomy" id="61858"/>
    <lineage>
        <taxon>Archaea</taxon>
        <taxon>Methanobacteriati</taxon>
        <taxon>Methanobacteriota</taxon>
        <taxon>Stenosarchaea group</taxon>
        <taxon>Halobacteria</taxon>
        <taxon>Halobacteriales</taxon>
        <taxon>Natrialbaceae</taxon>
        <taxon>Natronorubrum</taxon>
    </lineage>
</organism>
<evidence type="ECO:0000256" key="1">
    <source>
        <dbReference type="SAM" id="MobiDB-lite"/>
    </source>
</evidence>
<dbReference type="EMBL" id="CP031306">
    <property type="protein sequence ID" value="QCC56490.1"/>
    <property type="molecule type" value="Genomic_DNA"/>
</dbReference>
<feature type="compositionally biased region" description="Acidic residues" evidence="1">
    <location>
        <begin position="9"/>
        <end position="33"/>
    </location>
</feature>
<evidence type="ECO:0000313" key="3">
    <source>
        <dbReference type="Proteomes" id="UP000296822"/>
    </source>
</evidence>